<dbReference type="AlphaFoldDB" id="A0AAN7Z2T7"/>
<dbReference type="EMBL" id="JAWHQM010000006">
    <property type="protein sequence ID" value="KAK5627737.1"/>
    <property type="molecule type" value="Genomic_DNA"/>
</dbReference>
<evidence type="ECO:0000313" key="3">
    <source>
        <dbReference type="EMBL" id="KAK5627737.1"/>
    </source>
</evidence>
<reference evidence="3 4" key="1">
    <citation type="submission" date="2023-10" db="EMBL/GenBank/DDBJ databases">
        <title>Draft genome sequence of Xylaria bambusicola isolate GMP-LS, the root and basal stem rot pathogen of sugarcane in Indonesia.</title>
        <authorList>
            <person name="Selvaraj P."/>
            <person name="Muralishankar V."/>
            <person name="Muruganantham S."/>
            <person name="Sp S."/>
            <person name="Haryani S."/>
            <person name="Lau K.J.X."/>
            <person name="Naqvi N.I."/>
        </authorList>
    </citation>
    <scope>NUCLEOTIDE SEQUENCE [LARGE SCALE GENOMIC DNA]</scope>
    <source>
        <strain evidence="3">GMP-LS</strain>
    </source>
</reference>
<feature type="compositionally biased region" description="Basic and acidic residues" evidence="1">
    <location>
        <begin position="195"/>
        <end position="207"/>
    </location>
</feature>
<keyword evidence="4" id="KW-1185">Reference proteome</keyword>
<feature type="compositionally biased region" description="Basic and acidic residues" evidence="1">
    <location>
        <begin position="104"/>
        <end position="117"/>
    </location>
</feature>
<feature type="chain" id="PRO_5043015328" evidence="2">
    <location>
        <begin position="27"/>
        <end position="207"/>
    </location>
</feature>
<protein>
    <submittedName>
        <fullName evidence="3">Uncharacterized protein</fullName>
    </submittedName>
</protein>
<feature type="region of interest" description="Disordered" evidence="1">
    <location>
        <begin position="104"/>
        <end position="207"/>
    </location>
</feature>
<evidence type="ECO:0000256" key="2">
    <source>
        <dbReference type="SAM" id="SignalP"/>
    </source>
</evidence>
<proteinExistence type="predicted"/>
<keyword evidence="2" id="KW-0732">Signal</keyword>
<comment type="caution">
    <text evidence="3">The sequence shown here is derived from an EMBL/GenBank/DDBJ whole genome shotgun (WGS) entry which is preliminary data.</text>
</comment>
<feature type="compositionally biased region" description="Low complexity" evidence="1">
    <location>
        <begin position="166"/>
        <end position="175"/>
    </location>
</feature>
<organism evidence="3 4">
    <name type="scientific">Xylaria bambusicola</name>
    <dbReference type="NCBI Taxonomy" id="326684"/>
    <lineage>
        <taxon>Eukaryota</taxon>
        <taxon>Fungi</taxon>
        <taxon>Dikarya</taxon>
        <taxon>Ascomycota</taxon>
        <taxon>Pezizomycotina</taxon>
        <taxon>Sordariomycetes</taxon>
        <taxon>Xylariomycetidae</taxon>
        <taxon>Xylariales</taxon>
        <taxon>Xylariaceae</taxon>
        <taxon>Xylaria</taxon>
    </lineage>
</organism>
<evidence type="ECO:0000313" key="4">
    <source>
        <dbReference type="Proteomes" id="UP001305414"/>
    </source>
</evidence>
<dbReference type="Proteomes" id="UP001305414">
    <property type="component" value="Unassembled WGS sequence"/>
</dbReference>
<gene>
    <name evidence="3" type="ORF">RRF57_003452</name>
</gene>
<name>A0AAN7Z2T7_9PEZI</name>
<sequence>MLFLTADTQFSPIGVVLLGVLAQLQAACDIAVPRPAPLSPSALNISQIADSRPPAIGNATTAGSDTTLALLASERSLKTIESRAAPGEKQDDGQGKIISREAVERAAAQQRKDKDSLSSKTKGQLAAEKTKDILRASIAPPKQVSSARDSVADGEIPSRPAKKPKTAAITTKATPGKGMSAASKDKKTSKKKTKKGDAFDDLFKGLI</sequence>
<accession>A0AAN7Z2T7</accession>
<feature type="signal peptide" evidence="2">
    <location>
        <begin position="1"/>
        <end position="26"/>
    </location>
</feature>
<evidence type="ECO:0000256" key="1">
    <source>
        <dbReference type="SAM" id="MobiDB-lite"/>
    </source>
</evidence>